<dbReference type="OrthoDB" id="317332at2"/>
<dbReference type="Gene3D" id="3.10.180.10">
    <property type="entry name" value="2,3-Dihydroxybiphenyl 1,2-Dioxygenase, domain 1"/>
    <property type="match status" value="1"/>
</dbReference>
<evidence type="ECO:0000313" key="2">
    <source>
        <dbReference type="EMBL" id="TCO49302.1"/>
    </source>
</evidence>
<sequence length="132" mass="14384">MTTFPGITHVAVTVTDLAVSVPWYTQLFAAEPVLDEDTGPFRHVVYAIDGGQLFGLHYFPDGNWSSEFDARIAGLDHVAFTCIDRAELETWQNRLDELGIKHGGIVDAHYGSGLSFKDPDGVALEFFAAPAA</sequence>
<dbReference type="Pfam" id="PF00903">
    <property type="entry name" value="Glyoxalase"/>
    <property type="match status" value="1"/>
</dbReference>
<comment type="caution">
    <text evidence="2">The sequence shown here is derived from an EMBL/GenBank/DDBJ whole genome shotgun (WGS) entry which is preliminary data.</text>
</comment>
<dbReference type="Proteomes" id="UP000295573">
    <property type="component" value="Unassembled WGS sequence"/>
</dbReference>
<keyword evidence="2" id="KW-0560">Oxidoreductase</keyword>
<dbReference type="PROSITE" id="PS51819">
    <property type="entry name" value="VOC"/>
    <property type="match status" value="1"/>
</dbReference>
<dbReference type="AlphaFoldDB" id="A0A4R2IWN0"/>
<organism evidence="2 3">
    <name type="scientific">Kribbella antiqua</name>
    <dbReference type="NCBI Taxonomy" id="2512217"/>
    <lineage>
        <taxon>Bacteria</taxon>
        <taxon>Bacillati</taxon>
        <taxon>Actinomycetota</taxon>
        <taxon>Actinomycetes</taxon>
        <taxon>Propionibacteriales</taxon>
        <taxon>Kribbellaceae</taxon>
        <taxon>Kribbella</taxon>
    </lineage>
</organism>
<dbReference type="RefSeq" id="WP_132146956.1">
    <property type="nucleotide sequence ID" value="NZ_SLWR01000003.1"/>
</dbReference>
<dbReference type="InterPro" id="IPR004360">
    <property type="entry name" value="Glyas_Fos-R_dOase_dom"/>
</dbReference>
<evidence type="ECO:0000313" key="3">
    <source>
        <dbReference type="Proteomes" id="UP000295573"/>
    </source>
</evidence>
<dbReference type="SUPFAM" id="SSF54593">
    <property type="entry name" value="Glyoxalase/Bleomycin resistance protein/Dihydroxybiphenyl dioxygenase"/>
    <property type="match status" value="1"/>
</dbReference>
<dbReference type="EMBL" id="SLWR01000003">
    <property type="protein sequence ID" value="TCO49302.1"/>
    <property type="molecule type" value="Genomic_DNA"/>
</dbReference>
<dbReference type="CDD" id="cd06587">
    <property type="entry name" value="VOC"/>
    <property type="match status" value="1"/>
</dbReference>
<name>A0A4R2IWN0_9ACTN</name>
<dbReference type="GO" id="GO:0051213">
    <property type="term" value="F:dioxygenase activity"/>
    <property type="evidence" value="ECO:0007669"/>
    <property type="project" value="UniProtKB-KW"/>
</dbReference>
<evidence type="ECO:0000259" key="1">
    <source>
        <dbReference type="PROSITE" id="PS51819"/>
    </source>
</evidence>
<dbReference type="InterPro" id="IPR037523">
    <property type="entry name" value="VOC_core"/>
</dbReference>
<keyword evidence="2" id="KW-0223">Dioxygenase</keyword>
<protein>
    <submittedName>
        <fullName evidence="2">Glyoxalase/bleomycin resistance protein/dioxygenase superfamily protein</fullName>
    </submittedName>
</protein>
<keyword evidence="3" id="KW-1185">Reference proteome</keyword>
<accession>A0A4R2IWN0</accession>
<gene>
    <name evidence="2" type="ORF">EV646_103280</name>
</gene>
<proteinExistence type="predicted"/>
<reference evidence="2 3" key="1">
    <citation type="journal article" date="2015" name="Stand. Genomic Sci.">
        <title>Genomic Encyclopedia of Bacterial and Archaeal Type Strains, Phase III: the genomes of soil and plant-associated and newly described type strains.</title>
        <authorList>
            <person name="Whitman W.B."/>
            <person name="Woyke T."/>
            <person name="Klenk H.P."/>
            <person name="Zhou Y."/>
            <person name="Lilburn T.G."/>
            <person name="Beck B.J."/>
            <person name="De Vos P."/>
            <person name="Vandamme P."/>
            <person name="Eisen J.A."/>
            <person name="Garrity G."/>
            <person name="Hugenholtz P."/>
            <person name="Kyrpides N.C."/>
        </authorList>
    </citation>
    <scope>NUCLEOTIDE SEQUENCE [LARGE SCALE GENOMIC DNA]</scope>
    <source>
        <strain evidence="2 3">VKM Ac-2541</strain>
    </source>
</reference>
<dbReference type="InterPro" id="IPR029068">
    <property type="entry name" value="Glyas_Bleomycin-R_OHBP_Dase"/>
</dbReference>
<feature type="domain" description="VOC" evidence="1">
    <location>
        <begin position="6"/>
        <end position="129"/>
    </location>
</feature>